<keyword evidence="7" id="KW-0862">Zinc</keyword>
<feature type="domain" description="RING-type" evidence="12">
    <location>
        <begin position="329"/>
        <end position="367"/>
    </location>
</feature>
<dbReference type="InterPro" id="IPR000253">
    <property type="entry name" value="FHA_dom"/>
</dbReference>
<dbReference type="Pfam" id="PF13923">
    <property type="entry name" value="zf-C3HC4_2"/>
    <property type="match status" value="1"/>
</dbReference>
<evidence type="ECO:0000256" key="1">
    <source>
        <dbReference type="ARBA" id="ARBA00005797"/>
    </source>
</evidence>
<feature type="domain" description="CCHC-type" evidence="13">
    <location>
        <begin position="560"/>
        <end position="575"/>
    </location>
</feature>
<dbReference type="CDD" id="cd16535">
    <property type="entry name" value="RING-HC_RNF8"/>
    <property type="match status" value="1"/>
</dbReference>
<feature type="domain" description="FHA" evidence="11">
    <location>
        <begin position="1"/>
        <end position="51"/>
    </location>
</feature>
<dbReference type="SMART" id="SM00184">
    <property type="entry name" value="RING"/>
    <property type="match status" value="1"/>
</dbReference>
<dbReference type="PANTHER" id="PTHR15067:SF4">
    <property type="entry name" value="E3 UBIQUITIN-PROTEIN LIGASE RNF8"/>
    <property type="match status" value="1"/>
</dbReference>
<dbReference type="PROSITE" id="PS50089">
    <property type="entry name" value="ZF_RING_2"/>
    <property type="match status" value="1"/>
</dbReference>
<evidence type="ECO:0000256" key="8">
    <source>
        <dbReference type="PROSITE-ProRule" id="PRU00047"/>
    </source>
</evidence>
<dbReference type="InterPro" id="IPR017907">
    <property type="entry name" value="Znf_RING_CS"/>
</dbReference>
<dbReference type="InterPro" id="IPR008984">
    <property type="entry name" value="SMAD_FHA_dom_sf"/>
</dbReference>
<dbReference type="Proteomes" id="UP001519460">
    <property type="component" value="Unassembled WGS sequence"/>
</dbReference>
<proteinExistence type="inferred from homology"/>
<dbReference type="GO" id="GO:0004842">
    <property type="term" value="F:ubiquitin-protein transferase activity"/>
    <property type="evidence" value="ECO:0007669"/>
    <property type="project" value="UniProtKB-ARBA"/>
</dbReference>
<evidence type="ECO:0000313" key="15">
    <source>
        <dbReference type="Proteomes" id="UP001519460"/>
    </source>
</evidence>
<reference evidence="14 15" key="1">
    <citation type="journal article" date="2023" name="Sci. Data">
        <title>Genome assembly of the Korean intertidal mud-creeper Batillaria attramentaria.</title>
        <authorList>
            <person name="Patra A.K."/>
            <person name="Ho P.T."/>
            <person name="Jun S."/>
            <person name="Lee S.J."/>
            <person name="Kim Y."/>
            <person name="Won Y.J."/>
        </authorList>
    </citation>
    <scope>NUCLEOTIDE SEQUENCE [LARGE SCALE GENOMIC DNA]</scope>
    <source>
        <strain evidence="14">Wonlab-2016</strain>
    </source>
</reference>
<evidence type="ECO:0000256" key="9">
    <source>
        <dbReference type="SAM" id="Coils"/>
    </source>
</evidence>
<evidence type="ECO:0000259" key="12">
    <source>
        <dbReference type="PROSITE" id="PS50089"/>
    </source>
</evidence>
<evidence type="ECO:0000256" key="7">
    <source>
        <dbReference type="ARBA" id="ARBA00022833"/>
    </source>
</evidence>
<dbReference type="Gene3D" id="2.60.200.20">
    <property type="match status" value="1"/>
</dbReference>
<dbReference type="SMART" id="SM00240">
    <property type="entry name" value="FHA"/>
    <property type="match status" value="1"/>
</dbReference>
<keyword evidence="5 8" id="KW-0863">Zinc-finger</keyword>
<dbReference type="PROSITE" id="PS50158">
    <property type="entry name" value="ZF_CCHC"/>
    <property type="match status" value="1"/>
</dbReference>
<evidence type="ECO:0000256" key="6">
    <source>
        <dbReference type="ARBA" id="ARBA00022786"/>
    </source>
</evidence>
<comment type="caution">
    <text evidence="14">The sequence shown here is derived from an EMBL/GenBank/DDBJ whole genome shotgun (WGS) entry which is preliminary data.</text>
</comment>
<accession>A0ABD0LXB2</accession>
<dbReference type="SUPFAM" id="SSF57756">
    <property type="entry name" value="Retrovirus zinc finger-like domains"/>
    <property type="match status" value="1"/>
</dbReference>
<comment type="similarity">
    <text evidence="1">Belongs to the CHFR family.</text>
</comment>
<feature type="compositionally biased region" description="Basic residues" evidence="10">
    <location>
        <begin position="433"/>
        <end position="448"/>
    </location>
</feature>
<evidence type="ECO:0000256" key="5">
    <source>
        <dbReference type="ARBA" id="ARBA00022771"/>
    </source>
</evidence>
<feature type="non-terminal residue" evidence="14">
    <location>
        <position position="1"/>
    </location>
</feature>
<dbReference type="InterPro" id="IPR013083">
    <property type="entry name" value="Znf_RING/FYVE/PHD"/>
</dbReference>
<evidence type="ECO:0000259" key="13">
    <source>
        <dbReference type="PROSITE" id="PS50158"/>
    </source>
</evidence>
<name>A0ABD0LXB2_9CAEN</name>
<keyword evidence="15" id="KW-1185">Reference proteome</keyword>
<dbReference type="Gene3D" id="3.30.40.10">
    <property type="entry name" value="Zinc/RING finger domain, C3HC4 (zinc finger)"/>
    <property type="match status" value="1"/>
</dbReference>
<dbReference type="EMBL" id="JACVVK020000016">
    <property type="protein sequence ID" value="KAK7504137.1"/>
    <property type="molecule type" value="Genomic_DNA"/>
</dbReference>
<evidence type="ECO:0000313" key="14">
    <source>
        <dbReference type="EMBL" id="KAK7504137.1"/>
    </source>
</evidence>
<sequence>VNIGRSPDSTYCIMSPVISRCHATVQKQKDNSWAITDNNSVNGVAINGKRLQPSTSHVLENGDVVTFGVPKTPGAAGEFVYKFFASLKIRKESQNKRKQQRTSDSDAKRLKIENVDMSCHATSASTNASHETEENKVQDASMIKQYEEKLRALAAELEEKEAEKLAVQQQLQREREERHAIELVHKEQEERVNELDAKQRQLEEEKALVELQMQKELEMKLQEREDVLRTQMNQQLTDLAAEKKQIEERLQLEMEKAVQEKDKELHDRLQGEKERLQKVIEMKGLEQKALESQLAESRMENEKARADTLSARDTILQNFAETMETELQCSICSELFIQATSLNCAHAFCALCIRQWLAVKKECPVCRAAVTSQVRSYVLDNYIDCMVEQLSTDLKKRRADLVAERKESQAKLDEAEKKQVAGPSGTGSAAAQGRRRGGRARGTARGRGRSQAGRGGIVTATAAPPLTTSTVTTATVGPAASITVTHDSVDASDPVGAEPILVSDVESETSTNSNEDDEFSSDVDRYDSFDRYHSFTDTEEDSDGDYVRGNGGAYYGGYGRCFKCGSRGHWANGCPF</sequence>
<dbReference type="PROSITE" id="PS50006">
    <property type="entry name" value="FHA_DOMAIN"/>
    <property type="match status" value="1"/>
</dbReference>
<dbReference type="PROSITE" id="PS00518">
    <property type="entry name" value="ZF_RING_1"/>
    <property type="match status" value="1"/>
</dbReference>
<dbReference type="Pfam" id="PF00498">
    <property type="entry name" value="FHA"/>
    <property type="match status" value="1"/>
</dbReference>
<keyword evidence="9" id="KW-0175">Coiled coil</keyword>
<keyword evidence="3" id="KW-0808">Transferase</keyword>
<feature type="coiled-coil region" evidence="9">
    <location>
        <begin position="143"/>
        <end position="312"/>
    </location>
</feature>
<protein>
    <recommendedName>
        <fullName evidence="2">E3 ubiquitin-protein ligase CHFR</fullName>
    </recommendedName>
</protein>
<feature type="region of interest" description="Disordered" evidence="10">
    <location>
        <begin position="407"/>
        <end position="464"/>
    </location>
</feature>
<organism evidence="14 15">
    <name type="scientific">Batillaria attramentaria</name>
    <dbReference type="NCBI Taxonomy" id="370345"/>
    <lineage>
        <taxon>Eukaryota</taxon>
        <taxon>Metazoa</taxon>
        <taxon>Spiralia</taxon>
        <taxon>Lophotrochozoa</taxon>
        <taxon>Mollusca</taxon>
        <taxon>Gastropoda</taxon>
        <taxon>Caenogastropoda</taxon>
        <taxon>Sorbeoconcha</taxon>
        <taxon>Cerithioidea</taxon>
        <taxon>Batillariidae</taxon>
        <taxon>Batillaria</taxon>
    </lineage>
</organism>
<dbReference type="SMART" id="SM00343">
    <property type="entry name" value="ZnF_C2HC"/>
    <property type="match status" value="1"/>
</dbReference>
<dbReference type="AlphaFoldDB" id="A0ABD0LXB2"/>
<evidence type="ECO:0000256" key="3">
    <source>
        <dbReference type="ARBA" id="ARBA00022679"/>
    </source>
</evidence>
<evidence type="ECO:0000256" key="10">
    <source>
        <dbReference type="SAM" id="MobiDB-lite"/>
    </source>
</evidence>
<evidence type="ECO:0000256" key="2">
    <source>
        <dbReference type="ARBA" id="ARBA00017908"/>
    </source>
</evidence>
<dbReference type="InterPro" id="IPR036875">
    <property type="entry name" value="Znf_CCHC_sf"/>
</dbReference>
<dbReference type="SUPFAM" id="SSF49879">
    <property type="entry name" value="SMAD/FHA domain"/>
    <property type="match status" value="1"/>
</dbReference>
<gene>
    <name evidence="14" type="ORF">BaRGS_00004441</name>
</gene>
<dbReference type="InterPro" id="IPR001841">
    <property type="entry name" value="Znf_RING"/>
</dbReference>
<feature type="compositionally biased region" description="Basic and acidic residues" evidence="10">
    <location>
        <begin position="407"/>
        <end position="419"/>
    </location>
</feature>
<dbReference type="InterPro" id="IPR001878">
    <property type="entry name" value="Znf_CCHC"/>
</dbReference>
<dbReference type="GO" id="GO:0008270">
    <property type="term" value="F:zinc ion binding"/>
    <property type="evidence" value="ECO:0007669"/>
    <property type="project" value="UniProtKB-KW"/>
</dbReference>
<keyword evidence="6" id="KW-0833">Ubl conjugation pathway</keyword>
<keyword evidence="4" id="KW-0479">Metal-binding</keyword>
<evidence type="ECO:0000259" key="11">
    <source>
        <dbReference type="PROSITE" id="PS50006"/>
    </source>
</evidence>
<dbReference type="SUPFAM" id="SSF57850">
    <property type="entry name" value="RING/U-box"/>
    <property type="match status" value="1"/>
</dbReference>
<evidence type="ECO:0000256" key="4">
    <source>
        <dbReference type="ARBA" id="ARBA00022723"/>
    </source>
</evidence>
<dbReference type="PANTHER" id="PTHR15067">
    <property type="entry name" value="E3 UBIQUITIN-PROTEIN LIGASE RNF8"/>
    <property type="match status" value="1"/>
</dbReference>